<dbReference type="AlphaFoldDB" id="A0A9P4TNA6"/>
<proteinExistence type="predicted"/>
<name>A0A9P4TNA6_9PLEO</name>
<evidence type="ECO:0000313" key="1">
    <source>
        <dbReference type="EMBL" id="KAF2269331.1"/>
    </source>
</evidence>
<comment type="caution">
    <text evidence="1">The sequence shown here is derived from an EMBL/GenBank/DDBJ whole genome shotgun (WGS) entry which is preliminary data.</text>
</comment>
<evidence type="ECO:0000313" key="2">
    <source>
        <dbReference type="Proteomes" id="UP000800093"/>
    </source>
</evidence>
<reference evidence="2" key="1">
    <citation type="journal article" date="2020" name="Stud. Mycol.">
        <title>101 Dothideomycetes genomes: A test case for predicting lifestyles and emergence of pathogens.</title>
        <authorList>
            <person name="Haridas S."/>
            <person name="Albert R."/>
            <person name="Binder M."/>
            <person name="Bloem J."/>
            <person name="LaButti K."/>
            <person name="Salamov A."/>
            <person name="Andreopoulos B."/>
            <person name="Baker S."/>
            <person name="Barry K."/>
            <person name="Bills G."/>
            <person name="Bluhm B."/>
            <person name="Cannon C."/>
            <person name="Castanera R."/>
            <person name="Culley D."/>
            <person name="Daum C."/>
            <person name="Ezra D."/>
            <person name="Gonzalez J."/>
            <person name="Henrissat B."/>
            <person name="Kuo A."/>
            <person name="Liang C."/>
            <person name="Lipzen A."/>
            <person name="Lutzoni F."/>
            <person name="Magnuson J."/>
            <person name="Mondo S."/>
            <person name="Nolan M."/>
            <person name="Ohm R."/>
            <person name="Pangilinan J."/>
            <person name="Park H.-J."/>
            <person name="Ramirez L."/>
            <person name="Alfaro M."/>
            <person name="Sun H."/>
            <person name="Tritt A."/>
            <person name="Yoshinaga Y."/>
            <person name="Zwiers L.-H."/>
            <person name="Turgeon B."/>
            <person name="Goodwin S."/>
            <person name="Spatafora J."/>
            <person name="Crous P."/>
            <person name="Grigoriev I."/>
        </authorList>
    </citation>
    <scope>NUCLEOTIDE SEQUENCE [LARGE SCALE GENOMIC DNA]</scope>
    <source>
        <strain evidence="2">CBS 304.66</strain>
    </source>
</reference>
<protein>
    <submittedName>
        <fullName evidence="1">Uncharacterized protein</fullName>
    </submittedName>
</protein>
<accession>A0A9P4TNA6</accession>
<gene>
    <name evidence="1" type="ORF">CC78DRAFT_574893</name>
</gene>
<sequence>MAHDGASLNALRKRDVLHNTPNVLEDKDYDVESIGSKTKFRLRYDFQSPQSPTSEKSCLHSRRDLDNIRSKLQQNLTEREYVAVLALMKIRPPQQLFAALLRQMPLLSELPLRARQLTTLKPIKQSTSTFLSKFWREVGKILESEQ</sequence>
<organism evidence="1 2">
    <name type="scientific">Lojkania enalia</name>
    <dbReference type="NCBI Taxonomy" id="147567"/>
    <lineage>
        <taxon>Eukaryota</taxon>
        <taxon>Fungi</taxon>
        <taxon>Dikarya</taxon>
        <taxon>Ascomycota</taxon>
        <taxon>Pezizomycotina</taxon>
        <taxon>Dothideomycetes</taxon>
        <taxon>Pleosporomycetidae</taxon>
        <taxon>Pleosporales</taxon>
        <taxon>Pleosporales incertae sedis</taxon>
        <taxon>Lojkania</taxon>
    </lineage>
</organism>
<keyword evidence="2" id="KW-1185">Reference proteome</keyword>
<dbReference type="Proteomes" id="UP000800093">
    <property type="component" value="Unassembled WGS sequence"/>
</dbReference>
<dbReference type="EMBL" id="ML986582">
    <property type="protein sequence ID" value="KAF2269331.1"/>
    <property type="molecule type" value="Genomic_DNA"/>
</dbReference>